<accession>A0A316YKD8</accession>
<proteinExistence type="predicted"/>
<name>A0A316YKD8_9BASI</name>
<feature type="signal peptide" evidence="1">
    <location>
        <begin position="1"/>
        <end position="19"/>
    </location>
</feature>
<evidence type="ECO:0000313" key="3">
    <source>
        <dbReference type="Proteomes" id="UP000245768"/>
    </source>
</evidence>
<dbReference type="InParanoid" id="A0A316YKD8"/>
<keyword evidence="3" id="KW-1185">Reference proteome</keyword>
<dbReference type="EMBL" id="KZ819636">
    <property type="protein sequence ID" value="PWN90020.1"/>
    <property type="molecule type" value="Genomic_DNA"/>
</dbReference>
<organism evidence="2 3">
    <name type="scientific">Acaromyces ingoldii</name>
    <dbReference type="NCBI Taxonomy" id="215250"/>
    <lineage>
        <taxon>Eukaryota</taxon>
        <taxon>Fungi</taxon>
        <taxon>Dikarya</taxon>
        <taxon>Basidiomycota</taxon>
        <taxon>Ustilaginomycotina</taxon>
        <taxon>Exobasidiomycetes</taxon>
        <taxon>Exobasidiales</taxon>
        <taxon>Cryptobasidiaceae</taxon>
        <taxon>Acaromyces</taxon>
    </lineage>
</organism>
<dbReference type="OrthoDB" id="3339017at2759"/>
<sequence length="79" mass="8272">MRFLLVTLLAMASSTAVLGASMYEPRQADCSSYGEYEEYTGPCETSNCGASGTVCRNGQGCVVFPSFACPAKGCACTSY</sequence>
<dbReference type="GeneID" id="37043453"/>
<feature type="chain" id="PRO_5016389596" evidence="1">
    <location>
        <begin position="20"/>
        <end position="79"/>
    </location>
</feature>
<dbReference type="AlphaFoldDB" id="A0A316YKD8"/>
<reference evidence="2 3" key="1">
    <citation type="journal article" date="2018" name="Mol. Biol. Evol.">
        <title>Broad Genomic Sampling Reveals a Smut Pathogenic Ancestry of the Fungal Clade Ustilaginomycotina.</title>
        <authorList>
            <person name="Kijpornyongpan T."/>
            <person name="Mondo S.J."/>
            <person name="Barry K."/>
            <person name="Sandor L."/>
            <person name="Lee J."/>
            <person name="Lipzen A."/>
            <person name="Pangilinan J."/>
            <person name="LaButti K."/>
            <person name="Hainaut M."/>
            <person name="Henrissat B."/>
            <person name="Grigoriev I.V."/>
            <person name="Spatafora J.W."/>
            <person name="Aime M.C."/>
        </authorList>
    </citation>
    <scope>NUCLEOTIDE SEQUENCE [LARGE SCALE GENOMIC DNA]</scope>
    <source>
        <strain evidence="2 3">MCA 4198</strain>
    </source>
</reference>
<protein>
    <submittedName>
        <fullName evidence="2">Uncharacterized protein</fullName>
    </submittedName>
</protein>
<evidence type="ECO:0000256" key="1">
    <source>
        <dbReference type="SAM" id="SignalP"/>
    </source>
</evidence>
<dbReference type="Proteomes" id="UP000245768">
    <property type="component" value="Unassembled WGS sequence"/>
</dbReference>
<keyword evidence="1" id="KW-0732">Signal</keyword>
<evidence type="ECO:0000313" key="2">
    <source>
        <dbReference type="EMBL" id="PWN90020.1"/>
    </source>
</evidence>
<dbReference type="RefSeq" id="XP_025377218.1">
    <property type="nucleotide sequence ID" value="XM_025521537.1"/>
</dbReference>
<gene>
    <name evidence="2" type="ORF">FA10DRAFT_266540</name>
</gene>